<protein>
    <submittedName>
        <fullName evidence="3">Uncharacterized protein</fullName>
    </submittedName>
</protein>
<reference evidence="3" key="1">
    <citation type="submission" date="2022-11" db="UniProtKB">
        <authorList>
            <consortium name="WormBaseParasite"/>
        </authorList>
    </citation>
    <scope>IDENTIFICATION</scope>
</reference>
<dbReference type="AlphaFoldDB" id="A0A915JIZ7"/>
<feature type="transmembrane region" description="Helical" evidence="1">
    <location>
        <begin position="45"/>
        <end position="67"/>
    </location>
</feature>
<keyword evidence="1" id="KW-0472">Membrane</keyword>
<feature type="transmembrane region" description="Helical" evidence="1">
    <location>
        <begin position="21"/>
        <end position="39"/>
    </location>
</feature>
<proteinExistence type="predicted"/>
<accession>A0A915JIZ7</accession>
<organism evidence="2 3">
    <name type="scientific">Romanomermis culicivorax</name>
    <name type="common">Nematode worm</name>
    <dbReference type="NCBI Taxonomy" id="13658"/>
    <lineage>
        <taxon>Eukaryota</taxon>
        <taxon>Metazoa</taxon>
        <taxon>Ecdysozoa</taxon>
        <taxon>Nematoda</taxon>
        <taxon>Enoplea</taxon>
        <taxon>Dorylaimia</taxon>
        <taxon>Mermithida</taxon>
        <taxon>Mermithoidea</taxon>
        <taxon>Mermithidae</taxon>
        <taxon>Romanomermis</taxon>
    </lineage>
</organism>
<evidence type="ECO:0000313" key="3">
    <source>
        <dbReference type="WBParaSite" id="nRc.2.0.1.t26120-RA"/>
    </source>
</evidence>
<dbReference type="Proteomes" id="UP000887565">
    <property type="component" value="Unplaced"/>
</dbReference>
<keyword evidence="2" id="KW-1185">Reference proteome</keyword>
<evidence type="ECO:0000313" key="2">
    <source>
        <dbReference type="Proteomes" id="UP000887565"/>
    </source>
</evidence>
<sequence length="221" mass="25163">MIYEMVEQLKRNHVKDAVMTGAFILIDLAECAAEIMAAFGLINPIIVPVLAIASTALLVGQAIYQAVAKVKEIQRIIPLDADEYEYEYFKGLLHIGTSEYIQHLVDEKQANEFLASRVFEKYPDIKRFLVSAAIYKENKNISFIDNNIIDLTRMRSIEKRNGNATAYLKTTGSIFDIMEKYAKLIENDPLTTLIVETGEEKLVFSHNYNRIEVDGIMKDFN</sequence>
<keyword evidence="1" id="KW-1133">Transmembrane helix</keyword>
<dbReference type="WBParaSite" id="nRc.2.0.1.t26120-RA">
    <property type="protein sequence ID" value="nRc.2.0.1.t26120-RA"/>
    <property type="gene ID" value="nRc.2.0.1.g26120"/>
</dbReference>
<name>A0A915JIZ7_ROMCU</name>
<keyword evidence="1" id="KW-0812">Transmembrane</keyword>
<evidence type="ECO:0000256" key="1">
    <source>
        <dbReference type="SAM" id="Phobius"/>
    </source>
</evidence>